<dbReference type="EMBL" id="JACEZT010000039">
    <property type="protein sequence ID" value="MBA5640386.1"/>
    <property type="molecule type" value="Genomic_DNA"/>
</dbReference>
<gene>
    <name evidence="1" type="ORF">H3H37_25330</name>
</gene>
<sequence length="163" mass="18641">MEYVILLVVGLVIYCLYWGYRKIFWHGVDQFYAMMADLNKRHGTSFGTTREDYNTVIGRNTAKGVMAFDKKNRKIAYVTKAGKQVEILDYKFIRTWRITYDEKTSGGGIAIGATVAGSGRTTRHNVAIEIGTTDINRPTVRIWMLNYAHAQDSIERLDILINH</sequence>
<keyword evidence="2" id="KW-1185">Reference proteome</keyword>
<organism evidence="1 2">
    <name type="scientific">Rugamonas brunnea</name>
    <dbReference type="NCBI Taxonomy" id="2758569"/>
    <lineage>
        <taxon>Bacteria</taxon>
        <taxon>Pseudomonadati</taxon>
        <taxon>Pseudomonadota</taxon>
        <taxon>Betaproteobacteria</taxon>
        <taxon>Burkholderiales</taxon>
        <taxon>Oxalobacteraceae</taxon>
        <taxon>Telluria group</taxon>
        <taxon>Rugamonas</taxon>
    </lineage>
</organism>
<dbReference type="RefSeq" id="WP_182167761.1">
    <property type="nucleotide sequence ID" value="NZ_JACEZT010000039.1"/>
</dbReference>
<protein>
    <submittedName>
        <fullName evidence="1">Uncharacterized protein</fullName>
    </submittedName>
</protein>
<proteinExistence type="predicted"/>
<name>A0A7W2EXG1_9BURK</name>
<evidence type="ECO:0000313" key="2">
    <source>
        <dbReference type="Proteomes" id="UP000534388"/>
    </source>
</evidence>
<reference evidence="1 2" key="1">
    <citation type="submission" date="2020-07" db="EMBL/GenBank/DDBJ databases">
        <title>Novel species isolated from subtropical streams in China.</title>
        <authorList>
            <person name="Lu H."/>
        </authorList>
    </citation>
    <scope>NUCLEOTIDE SEQUENCE [LARGE SCALE GENOMIC DNA]</scope>
    <source>
        <strain evidence="1 2">LX20W</strain>
    </source>
</reference>
<comment type="caution">
    <text evidence="1">The sequence shown here is derived from an EMBL/GenBank/DDBJ whole genome shotgun (WGS) entry which is preliminary data.</text>
</comment>
<dbReference type="Proteomes" id="UP000534388">
    <property type="component" value="Unassembled WGS sequence"/>
</dbReference>
<dbReference type="AlphaFoldDB" id="A0A7W2EXG1"/>
<accession>A0A7W2EXG1</accession>
<evidence type="ECO:0000313" key="1">
    <source>
        <dbReference type="EMBL" id="MBA5640386.1"/>
    </source>
</evidence>